<comment type="caution">
    <text evidence="11">The sequence shown here is derived from an EMBL/GenBank/DDBJ whole genome shotgun (WGS) entry which is preliminary data.</text>
</comment>
<feature type="region of interest" description="Disordered" evidence="8">
    <location>
        <begin position="438"/>
        <end position="457"/>
    </location>
</feature>
<dbReference type="InterPro" id="IPR000719">
    <property type="entry name" value="Prot_kinase_dom"/>
</dbReference>
<feature type="binding site" evidence="7">
    <location>
        <position position="82"/>
    </location>
    <ligand>
        <name>ATP</name>
        <dbReference type="ChEBI" id="CHEBI:30616"/>
    </ligand>
</feature>
<accession>A0ABP5DW33</accession>
<dbReference type="SUPFAM" id="SSF56112">
    <property type="entry name" value="Protein kinase-like (PK-like)"/>
    <property type="match status" value="1"/>
</dbReference>
<proteinExistence type="predicted"/>
<keyword evidence="6 7" id="KW-0067">ATP-binding</keyword>
<keyword evidence="3" id="KW-0808">Transferase</keyword>
<name>A0ABP5DW33_9ACTN</name>
<dbReference type="CDD" id="cd14014">
    <property type="entry name" value="STKc_PknB_like"/>
    <property type="match status" value="1"/>
</dbReference>
<dbReference type="InterPro" id="IPR011009">
    <property type="entry name" value="Kinase-like_dom_sf"/>
</dbReference>
<evidence type="ECO:0000256" key="4">
    <source>
        <dbReference type="ARBA" id="ARBA00022741"/>
    </source>
</evidence>
<dbReference type="PROSITE" id="PS50011">
    <property type="entry name" value="PROTEIN_KINASE_DOM"/>
    <property type="match status" value="1"/>
</dbReference>
<dbReference type="InterPro" id="IPR008271">
    <property type="entry name" value="Ser/Thr_kinase_AS"/>
</dbReference>
<evidence type="ECO:0000256" key="1">
    <source>
        <dbReference type="ARBA" id="ARBA00012513"/>
    </source>
</evidence>
<dbReference type="PANTHER" id="PTHR43289">
    <property type="entry name" value="MITOGEN-ACTIVATED PROTEIN KINASE KINASE KINASE 20-RELATED"/>
    <property type="match status" value="1"/>
</dbReference>
<keyword evidence="9" id="KW-0472">Membrane</keyword>
<evidence type="ECO:0000259" key="10">
    <source>
        <dbReference type="PROSITE" id="PS50011"/>
    </source>
</evidence>
<evidence type="ECO:0000256" key="6">
    <source>
        <dbReference type="ARBA" id="ARBA00022840"/>
    </source>
</evidence>
<evidence type="ECO:0000313" key="12">
    <source>
        <dbReference type="Proteomes" id="UP001499854"/>
    </source>
</evidence>
<evidence type="ECO:0000256" key="2">
    <source>
        <dbReference type="ARBA" id="ARBA00022527"/>
    </source>
</evidence>
<feature type="domain" description="Protein kinase" evidence="10">
    <location>
        <begin position="53"/>
        <end position="309"/>
    </location>
</feature>
<dbReference type="PROSITE" id="PS00108">
    <property type="entry name" value="PROTEIN_KINASE_ST"/>
    <property type="match status" value="1"/>
</dbReference>
<dbReference type="PROSITE" id="PS00107">
    <property type="entry name" value="PROTEIN_KINASE_ATP"/>
    <property type="match status" value="1"/>
</dbReference>
<keyword evidence="4 7" id="KW-0547">Nucleotide-binding</keyword>
<feature type="region of interest" description="Disordered" evidence="8">
    <location>
        <begin position="383"/>
        <end position="431"/>
    </location>
</feature>
<feature type="transmembrane region" description="Helical" evidence="9">
    <location>
        <begin position="350"/>
        <end position="373"/>
    </location>
</feature>
<dbReference type="Proteomes" id="UP001499854">
    <property type="component" value="Unassembled WGS sequence"/>
</dbReference>
<dbReference type="EMBL" id="BAAAQM010000038">
    <property type="protein sequence ID" value="GAA1987209.1"/>
    <property type="molecule type" value="Genomic_DNA"/>
</dbReference>
<organism evidence="11 12">
    <name type="scientific">Catenulispora subtropica</name>
    <dbReference type="NCBI Taxonomy" id="450798"/>
    <lineage>
        <taxon>Bacteria</taxon>
        <taxon>Bacillati</taxon>
        <taxon>Actinomycetota</taxon>
        <taxon>Actinomycetes</taxon>
        <taxon>Catenulisporales</taxon>
        <taxon>Catenulisporaceae</taxon>
        <taxon>Catenulispora</taxon>
    </lineage>
</organism>
<keyword evidence="9" id="KW-0812">Transmembrane</keyword>
<dbReference type="EC" id="2.7.11.1" evidence="1"/>
<evidence type="ECO:0000256" key="8">
    <source>
        <dbReference type="SAM" id="MobiDB-lite"/>
    </source>
</evidence>
<evidence type="ECO:0000256" key="7">
    <source>
        <dbReference type="PROSITE-ProRule" id="PRU10141"/>
    </source>
</evidence>
<protein>
    <recommendedName>
        <fullName evidence="1">non-specific serine/threonine protein kinase</fullName>
        <ecNumber evidence="1">2.7.11.1</ecNumber>
    </recommendedName>
</protein>
<feature type="compositionally biased region" description="Low complexity" evidence="8">
    <location>
        <begin position="393"/>
        <end position="407"/>
    </location>
</feature>
<keyword evidence="12" id="KW-1185">Reference proteome</keyword>
<reference evidence="12" key="1">
    <citation type="journal article" date="2019" name="Int. J. Syst. Evol. Microbiol.">
        <title>The Global Catalogue of Microorganisms (GCM) 10K type strain sequencing project: providing services to taxonomists for standard genome sequencing and annotation.</title>
        <authorList>
            <consortium name="The Broad Institute Genomics Platform"/>
            <consortium name="The Broad Institute Genome Sequencing Center for Infectious Disease"/>
            <person name="Wu L."/>
            <person name="Ma J."/>
        </authorList>
    </citation>
    <scope>NUCLEOTIDE SEQUENCE [LARGE SCALE GENOMIC DNA]</scope>
    <source>
        <strain evidence="12">JCM 16013</strain>
    </source>
</reference>
<dbReference type="SMART" id="SM00220">
    <property type="entry name" value="S_TKc"/>
    <property type="match status" value="1"/>
</dbReference>
<evidence type="ECO:0000256" key="3">
    <source>
        <dbReference type="ARBA" id="ARBA00022679"/>
    </source>
</evidence>
<keyword evidence="5" id="KW-0418">Kinase</keyword>
<dbReference type="InterPro" id="IPR017441">
    <property type="entry name" value="Protein_kinase_ATP_BS"/>
</dbReference>
<dbReference type="Pfam" id="PF00069">
    <property type="entry name" value="Pkinase"/>
    <property type="match status" value="1"/>
</dbReference>
<evidence type="ECO:0000256" key="9">
    <source>
        <dbReference type="SAM" id="Phobius"/>
    </source>
</evidence>
<keyword evidence="9" id="KW-1133">Transmembrane helix</keyword>
<keyword evidence="2" id="KW-0723">Serine/threonine-protein kinase</keyword>
<dbReference type="Gene3D" id="1.10.510.10">
    <property type="entry name" value="Transferase(Phosphotransferase) domain 1"/>
    <property type="match status" value="1"/>
</dbReference>
<dbReference type="PANTHER" id="PTHR43289:SF6">
    <property type="entry name" value="SERINE_THREONINE-PROTEIN KINASE NEKL-3"/>
    <property type="match status" value="1"/>
</dbReference>
<evidence type="ECO:0000313" key="11">
    <source>
        <dbReference type="EMBL" id="GAA1987209.1"/>
    </source>
</evidence>
<evidence type="ECO:0000256" key="5">
    <source>
        <dbReference type="ARBA" id="ARBA00022777"/>
    </source>
</evidence>
<sequence length="457" mass="47322">MRFLHEVVGSASRAPGFGVANMEVSVHGVRPAGYSGASGHRGEGRLMEVTERYVLGRLVGEGATACVYEASDTVLEREVAVKVFHTADPGDGRSERFSEEIRILTSLVHPHLLPLYDTGRDGDGRRFIVMPLVRGTTLARLTASGPVPPREVKRIGKALAGALAHVHARGIVHRDVKPGNVLLDDDGTPYLADFGFAHAEDGPALTATDCVVGTAGYLAPEQAEGLAVPPVADVYALGLVLLEALTGERTYRGTPIERAAANALRPPEIPARLGPGWLTVLRALTARNPAVRPTAEEAASLLDAGEDEIPEVTASDDTMELTPVLFDLPEGLVPAASAVPAAPRETSRRLMAGAAALAAVAVFGVGAGTNWLAFGSSNGGKVPAPAGPGAGAAGPQQPETPTSTSASTPPPTATAPGSTHDAVRPTTRVRPADQVLTASTNCQEDHGGKGHGKHRCH</sequence>
<gene>
    <name evidence="11" type="ORF">GCM10009838_57440</name>
</gene>